<feature type="domain" description="C2H2-type" evidence="1">
    <location>
        <begin position="19"/>
        <end position="40"/>
    </location>
</feature>
<sequence length="752" mass="88841">MDSVYPSTSTSCEINSGACHLCSKILKNVELRNRHIKRIHNIDMSIKKINHMICPLCEQETNFKSHENLRKHLKENHQVSIELLTFEFSSLQEYETWKDMQKFETSYRINRVVHKNKQKTIYYDCNRSNITGYKSNYKIRTEKSGGSIKIKGVCPSRMICKLRDQGQVSVSYWKTHAGHQEELRTMHLSKAEEKMIVEKLTSGVPFRRILEDSRKSGTPELERLSLLTSKDLSNLSRKYNTYKKRDQNDMVATALKVQEWNSNNKNYAFLFKQEGEEHDVLKKEDFALGFMNSVMEDKLREFPSIICTDGTHGTNKRGMDLTVVLIKDDRNAGFPVAFLLSNRLDQLVQEVFLGALKNRMQTSIHAEHFMSDDDGKYYNAWVKIMGNQPKRLLCTWHVVRNWNIQGKKKIQDPILKKQMKTEMKRIINETDEDRFMELCNKYIIKLQEANEIDFFNYLAGYYFQNEERIKMWAHCYRRNAGINTNMAIESFNNLLKTNHLRRNAAVSIEKLLDTIEELVDIKMWNRIINIQRPNANNYQDRIITKAHKLAETMKNKVEVKKNVKVYGQFQVKSFRDPNKLYNVNIKQVCENECKTLYCRVCKICIHRYQCECYEYVVRNTLCKHVHLVRMHEEHEGTNSVLDDATRCLAETSIIKSKYQEEINVFVRGKVEQTNAIQENTKRCVQKENFKNVTDSLDDLDDEIYTQVHDKFMRMVQGAKRKMKEKYQETTKDIIKKRKMEKQEYFPSNKKRN</sequence>
<dbReference type="EMBL" id="OU898277">
    <property type="protein sequence ID" value="CAG9830047.1"/>
    <property type="molecule type" value="Genomic_DNA"/>
</dbReference>
<dbReference type="SMART" id="SM00355">
    <property type="entry name" value="ZnF_C2H2"/>
    <property type="match status" value="2"/>
</dbReference>
<evidence type="ECO:0000313" key="3">
    <source>
        <dbReference type="Proteomes" id="UP001153709"/>
    </source>
</evidence>
<dbReference type="PROSITE" id="PS00028">
    <property type="entry name" value="ZINC_FINGER_C2H2_1"/>
    <property type="match status" value="1"/>
</dbReference>
<dbReference type="AlphaFoldDB" id="A0A9N9SXN3"/>
<proteinExistence type="predicted"/>
<dbReference type="OrthoDB" id="6731588at2759"/>
<organism evidence="2 3">
    <name type="scientific">Diabrotica balteata</name>
    <name type="common">Banded cucumber beetle</name>
    <dbReference type="NCBI Taxonomy" id="107213"/>
    <lineage>
        <taxon>Eukaryota</taxon>
        <taxon>Metazoa</taxon>
        <taxon>Ecdysozoa</taxon>
        <taxon>Arthropoda</taxon>
        <taxon>Hexapoda</taxon>
        <taxon>Insecta</taxon>
        <taxon>Pterygota</taxon>
        <taxon>Neoptera</taxon>
        <taxon>Endopterygota</taxon>
        <taxon>Coleoptera</taxon>
        <taxon>Polyphaga</taxon>
        <taxon>Cucujiformia</taxon>
        <taxon>Chrysomeloidea</taxon>
        <taxon>Chrysomelidae</taxon>
        <taxon>Galerucinae</taxon>
        <taxon>Diabroticina</taxon>
        <taxon>Diabroticites</taxon>
        <taxon>Diabrotica</taxon>
    </lineage>
</organism>
<protein>
    <recommendedName>
        <fullName evidence="1">C2H2-type domain-containing protein</fullName>
    </recommendedName>
</protein>
<reference evidence="2" key="1">
    <citation type="submission" date="2022-01" db="EMBL/GenBank/DDBJ databases">
        <authorList>
            <person name="King R."/>
        </authorList>
    </citation>
    <scope>NUCLEOTIDE SEQUENCE</scope>
</reference>
<keyword evidence="3" id="KW-1185">Reference proteome</keyword>
<dbReference type="Proteomes" id="UP001153709">
    <property type="component" value="Chromosome 2"/>
</dbReference>
<accession>A0A9N9SXN3</accession>
<gene>
    <name evidence="2" type="ORF">DIABBA_LOCUS3784</name>
</gene>
<name>A0A9N9SXN3_DIABA</name>
<dbReference type="InterPro" id="IPR052797">
    <property type="entry name" value="RegFact_GeneExpr_CellDeath"/>
</dbReference>
<dbReference type="InterPro" id="IPR013087">
    <property type="entry name" value="Znf_C2H2_type"/>
</dbReference>
<dbReference type="PANTHER" id="PTHR33936:SF25">
    <property type="entry name" value="C2H2-TYPE DOMAIN-CONTAINING PROTEIN"/>
    <property type="match status" value="1"/>
</dbReference>
<dbReference type="PANTHER" id="PTHR33936">
    <property type="entry name" value="PROTEIN CBG17840"/>
    <property type="match status" value="1"/>
</dbReference>
<evidence type="ECO:0000313" key="2">
    <source>
        <dbReference type="EMBL" id="CAG9830047.1"/>
    </source>
</evidence>
<evidence type="ECO:0000259" key="1">
    <source>
        <dbReference type="PROSITE" id="PS00028"/>
    </source>
</evidence>